<dbReference type="RefSeq" id="WP_046800193.1">
    <property type="nucleotide sequence ID" value="NZ_LT009723.1"/>
</dbReference>
<name>A0A1S7PGW6_9HYPH</name>
<keyword evidence="4" id="KW-1185">Reference proteome</keyword>
<keyword evidence="1" id="KW-0812">Transmembrane</keyword>
<evidence type="ECO:0000313" key="4">
    <source>
        <dbReference type="Proteomes" id="UP000191988"/>
    </source>
</evidence>
<dbReference type="GO" id="GO:0006417">
    <property type="term" value="P:regulation of translation"/>
    <property type="evidence" value="ECO:0007669"/>
    <property type="project" value="TreeGrafter"/>
</dbReference>
<dbReference type="PANTHER" id="PTHR37461:SF1">
    <property type="entry name" value="ANTI-SIGMA-K FACTOR RSKA"/>
    <property type="match status" value="1"/>
</dbReference>
<accession>A0A1S7PGW6</accession>
<organism evidence="3 4">
    <name type="scientific">Agrobacterium tomkonis CFBP 6623</name>
    <dbReference type="NCBI Taxonomy" id="1183432"/>
    <lineage>
        <taxon>Bacteria</taxon>
        <taxon>Pseudomonadati</taxon>
        <taxon>Pseudomonadota</taxon>
        <taxon>Alphaproteobacteria</taxon>
        <taxon>Hyphomicrobiales</taxon>
        <taxon>Rhizobiaceae</taxon>
        <taxon>Rhizobium/Agrobacterium group</taxon>
        <taxon>Agrobacterium</taxon>
        <taxon>Agrobacterium tumefaciens complex</taxon>
    </lineage>
</organism>
<feature type="domain" description="Anti-sigma K factor RskA C-terminal" evidence="2">
    <location>
        <begin position="105"/>
        <end position="229"/>
    </location>
</feature>
<keyword evidence="1" id="KW-1133">Transmembrane helix</keyword>
<reference evidence="4" key="1">
    <citation type="submission" date="2016-01" db="EMBL/GenBank/DDBJ databases">
        <authorList>
            <person name="Regsiter A."/>
            <person name="william w."/>
        </authorList>
    </citation>
    <scope>NUCLEOTIDE SEQUENCE [LARGE SCALE GENOMIC DNA]</scope>
    <source>
        <strain evidence="4">CFBP 6623</strain>
    </source>
</reference>
<dbReference type="STRING" id="1183432.AGR3A_Cc260037"/>
<dbReference type="AlphaFoldDB" id="A0A1S7PGW6"/>
<dbReference type="Pfam" id="PF10099">
    <property type="entry name" value="RskA_C"/>
    <property type="match status" value="1"/>
</dbReference>
<feature type="transmembrane region" description="Helical" evidence="1">
    <location>
        <begin position="96"/>
        <end position="121"/>
    </location>
</feature>
<dbReference type="GO" id="GO:0005886">
    <property type="term" value="C:plasma membrane"/>
    <property type="evidence" value="ECO:0007669"/>
    <property type="project" value="InterPro"/>
</dbReference>
<proteinExistence type="predicted"/>
<evidence type="ECO:0000256" key="1">
    <source>
        <dbReference type="SAM" id="Phobius"/>
    </source>
</evidence>
<dbReference type="EMBL" id="FBWK01000019">
    <property type="protein sequence ID" value="CUX21225.1"/>
    <property type="molecule type" value="Genomic_DNA"/>
</dbReference>
<dbReference type="GO" id="GO:0016989">
    <property type="term" value="F:sigma factor antagonist activity"/>
    <property type="evidence" value="ECO:0007669"/>
    <property type="project" value="TreeGrafter"/>
</dbReference>
<dbReference type="PANTHER" id="PTHR37461">
    <property type="entry name" value="ANTI-SIGMA-K FACTOR RSKA"/>
    <property type="match status" value="1"/>
</dbReference>
<sequence>MISGEHSHGDTPQDEVLAAEYVLGLLSLEKRRLVEKRMTDDADFQRLVERWQIDTASFNDAYGEIPPDAAIFSRIENRLFANSPDRSTASLWQSLVFWRSVSLVSSLAAVVAIALMSGLLIPGGKRTAPLVANLTAPGNVIDLVASYDASSGRLKITPVAADGGERRSLELWVVPPTGNPKSLGIIDAKVDAEMIISPEIQRTLGEGSVFAVSLEPFGGSPTGLPTGPIVASGTARRL</sequence>
<dbReference type="InterPro" id="IPR051474">
    <property type="entry name" value="Anti-sigma-K/W_factor"/>
</dbReference>
<dbReference type="Proteomes" id="UP000191988">
    <property type="component" value="Unassembled WGS sequence"/>
</dbReference>
<protein>
    <recommendedName>
        <fullName evidence="2">Anti-sigma K factor RskA C-terminal domain-containing protein</fullName>
    </recommendedName>
</protein>
<keyword evidence="1" id="KW-0472">Membrane</keyword>
<evidence type="ECO:0000313" key="3">
    <source>
        <dbReference type="EMBL" id="CUX21225.1"/>
    </source>
</evidence>
<evidence type="ECO:0000259" key="2">
    <source>
        <dbReference type="Pfam" id="PF10099"/>
    </source>
</evidence>
<dbReference type="InterPro" id="IPR018764">
    <property type="entry name" value="RskA_C"/>
</dbReference>
<gene>
    <name evidence="3" type="ORF">AGR3A_Cc260037</name>
</gene>